<evidence type="ECO:0000313" key="1">
    <source>
        <dbReference type="EMBL" id="CAF0924138.1"/>
    </source>
</evidence>
<dbReference type="EMBL" id="CAJNOC010002290">
    <property type="protein sequence ID" value="CAF0924138.1"/>
    <property type="molecule type" value="Genomic_DNA"/>
</dbReference>
<sequence length="171" mass="19922">MFFFDQKSNNKKKSHRIQKWLQKRLDSVNCLKVYNKILSHKNKLPNDVQNKNKNVIIMNFDEDDGDVRDDYLNSFQSIYELDVNNTLKNIKSSPFLKPDVNDCMSKLSVNNEKPIKQTVSFAVLFSSCDLTEEVLHEKEEKCLAHDPKCAEKKENNLSLNDENDDILTTSF</sequence>
<dbReference type="AlphaFoldDB" id="A0A814B7I0"/>
<accession>A0A814B7I0</accession>
<evidence type="ECO:0000313" key="2">
    <source>
        <dbReference type="Proteomes" id="UP000663879"/>
    </source>
</evidence>
<dbReference type="Proteomes" id="UP000663879">
    <property type="component" value="Unassembled WGS sequence"/>
</dbReference>
<name>A0A814B7I0_9BILA</name>
<protein>
    <submittedName>
        <fullName evidence="1">Uncharacterized protein</fullName>
    </submittedName>
</protein>
<keyword evidence="2" id="KW-1185">Reference proteome</keyword>
<comment type="caution">
    <text evidence="1">The sequence shown here is derived from an EMBL/GenBank/DDBJ whole genome shotgun (WGS) entry which is preliminary data.</text>
</comment>
<gene>
    <name evidence="1" type="ORF">OXX778_LOCUS12545</name>
</gene>
<proteinExistence type="predicted"/>
<reference evidence="1" key="1">
    <citation type="submission" date="2021-02" db="EMBL/GenBank/DDBJ databases">
        <authorList>
            <person name="Nowell W R."/>
        </authorList>
    </citation>
    <scope>NUCLEOTIDE SEQUENCE</scope>
    <source>
        <strain evidence="1">Ploen Becks lab</strain>
    </source>
</reference>
<organism evidence="1 2">
    <name type="scientific">Brachionus calyciflorus</name>
    <dbReference type="NCBI Taxonomy" id="104777"/>
    <lineage>
        <taxon>Eukaryota</taxon>
        <taxon>Metazoa</taxon>
        <taxon>Spiralia</taxon>
        <taxon>Gnathifera</taxon>
        <taxon>Rotifera</taxon>
        <taxon>Eurotatoria</taxon>
        <taxon>Monogononta</taxon>
        <taxon>Pseudotrocha</taxon>
        <taxon>Ploima</taxon>
        <taxon>Brachionidae</taxon>
        <taxon>Brachionus</taxon>
    </lineage>
</organism>